<dbReference type="PANTHER" id="PTHR24404:SF114">
    <property type="entry name" value="KLUMPFUSS, ISOFORM B-RELATED"/>
    <property type="match status" value="1"/>
</dbReference>
<dbReference type="InterPro" id="IPR012934">
    <property type="entry name" value="Znf_AD"/>
</dbReference>
<dbReference type="RefSeq" id="XP_046591739.1">
    <property type="nucleotide sequence ID" value="XM_046735783.1"/>
</dbReference>
<keyword evidence="6" id="KW-0238">DNA-binding</keyword>
<feature type="binding site" evidence="9">
    <location>
        <position position="74"/>
    </location>
    <ligand>
        <name>Zn(2+)</name>
        <dbReference type="ChEBI" id="CHEBI:29105"/>
    </ligand>
</feature>
<dbReference type="SUPFAM" id="SSF57667">
    <property type="entry name" value="beta-beta-alpha zinc fingers"/>
    <property type="match status" value="4"/>
</dbReference>
<feature type="domain" description="C2H2-type" evidence="10">
    <location>
        <begin position="476"/>
        <end position="503"/>
    </location>
</feature>
<accession>A0ABM3FUP8</accession>
<dbReference type="RefSeq" id="XP_046591738.1">
    <property type="nucleotide sequence ID" value="XM_046735782.1"/>
</dbReference>
<feature type="binding site" evidence="9">
    <location>
        <position position="123"/>
    </location>
    <ligand>
        <name>Zn(2+)</name>
        <dbReference type="ChEBI" id="CHEBI:29105"/>
    </ligand>
</feature>
<evidence type="ECO:0000313" key="12">
    <source>
        <dbReference type="Proteomes" id="UP000829291"/>
    </source>
</evidence>
<dbReference type="Gene3D" id="3.30.160.60">
    <property type="entry name" value="Classic Zinc Finger"/>
    <property type="match status" value="7"/>
</dbReference>
<reference evidence="13 14" key="1">
    <citation type="submission" date="2025-05" db="UniProtKB">
        <authorList>
            <consortium name="RefSeq"/>
        </authorList>
    </citation>
    <scope>IDENTIFICATION</scope>
    <source>
        <tissue evidence="13 14">Thorax and Abdomen</tissue>
    </source>
</reference>
<feature type="domain" description="C2H2-type" evidence="10">
    <location>
        <begin position="335"/>
        <end position="362"/>
    </location>
</feature>
<keyword evidence="5 9" id="KW-0862">Zinc</keyword>
<dbReference type="SMART" id="SM00355">
    <property type="entry name" value="ZnF_C2H2"/>
    <property type="match status" value="7"/>
</dbReference>
<dbReference type="InterPro" id="IPR050589">
    <property type="entry name" value="Ikaros_C2H2-ZF"/>
</dbReference>
<gene>
    <name evidence="13 14" type="primary">LOC107228051</name>
</gene>
<keyword evidence="12" id="KW-1185">Reference proteome</keyword>
<evidence type="ECO:0000256" key="5">
    <source>
        <dbReference type="ARBA" id="ARBA00022833"/>
    </source>
</evidence>
<keyword evidence="2 9" id="KW-0479">Metal-binding</keyword>
<dbReference type="SUPFAM" id="SSF57716">
    <property type="entry name" value="Glucocorticoid receptor-like (DNA-binding domain)"/>
    <property type="match status" value="1"/>
</dbReference>
<feature type="domain" description="C2H2-type" evidence="10">
    <location>
        <begin position="420"/>
        <end position="447"/>
    </location>
</feature>
<dbReference type="PROSITE" id="PS51915">
    <property type="entry name" value="ZAD"/>
    <property type="match status" value="1"/>
</dbReference>
<evidence type="ECO:0000256" key="2">
    <source>
        <dbReference type="ARBA" id="ARBA00022723"/>
    </source>
</evidence>
<keyword evidence="7" id="KW-0539">Nucleus</keyword>
<sequence length="531" mass="61106">MEIGHVEMVAKFEDPTIIIQNATDVVGHNSNQGGKYFVVTEVSENPEKLAVSAGMEVLDATAVIDQRKSWGEICRICANTNDYLIPIFEGEGLEQDLHNKIHRYLPIQVSEEDNLPLRLCYHCAGILLAWHELVEDCLEAERTLLQMESELKQKNQLTSLENSLDEECPGSTVLDTRISFKRQLPEEQLAVRGDCNEAVTTIDARRSRRIQMPFKVFLERQNMFWKPYEKSNLRANKKAVSEDDTESIWIAVTESAVEQPQKASDPLQFGDTSLQDSHLLHNTESTRKCLKSDVRETIMENRGADNNCVKTMIHSKQSTDHLNIQKGIPDIQGSYQCSECRKHFKLKDSYQRHIRIHTNERPFTCHVCAKQFRDSGGLSRHLKDVHAKLKNFPCDMCGKSFASKATREDHRRTHTGERPYICESCGSTFKSKASLYIHSKLHTNEFPHPCSYCHKKFRRKQEMLAHITTHTGEKNHACEVCSKRFRVKSELVRHQLVHSEEKPFICSKCSLAFRQKRYLNNHIKSRHIDTS</sequence>
<name>A0ABM3FUP8_NEOLC</name>
<dbReference type="Pfam" id="PF07776">
    <property type="entry name" value="zf-AD"/>
    <property type="match status" value="1"/>
</dbReference>
<dbReference type="InterPro" id="IPR013087">
    <property type="entry name" value="Znf_C2H2_type"/>
</dbReference>
<evidence type="ECO:0000256" key="3">
    <source>
        <dbReference type="ARBA" id="ARBA00022737"/>
    </source>
</evidence>
<feature type="domain" description="C2H2-type" evidence="10">
    <location>
        <begin position="504"/>
        <end position="531"/>
    </location>
</feature>
<evidence type="ECO:0000313" key="13">
    <source>
        <dbReference type="RefSeq" id="XP_046591738.1"/>
    </source>
</evidence>
<feature type="domain" description="C2H2-type" evidence="10">
    <location>
        <begin position="363"/>
        <end position="391"/>
    </location>
</feature>
<evidence type="ECO:0000256" key="9">
    <source>
        <dbReference type="PROSITE-ProRule" id="PRU01263"/>
    </source>
</evidence>
<evidence type="ECO:0000256" key="4">
    <source>
        <dbReference type="ARBA" id="ARBA00022771"/>
    </source>
</evidence>
<keyword evidence="4 8" id="KW-0863">Zinc-finger</keyword>
<feature type="domain" description="C2H2-type" evidence="10">
    <location>
        <begin position="448"/>
        <end position="475"/>
    </location>
</feature>
<dbReference type="Proteomes" id="UP000829291">
    <property type="component" value="Chromosome 3"/>
</dbReference>
<feature type="domain" description="C2H2-type" evidence="10">
    <location>
        <begin position="392"/>
        <end position="419"/>
    </location>
</feature>
<evidence type="ECO:0000256" key="7">
    <source>
        <dbReference type="ARBA" id="ARBA00023242"/>
    </source>
</evidence>
<feature type="domain" description="ZAD" evidence="11">
    <location>
        <begin position="72"/>
        <end position="147"/>
    </location>
</feature>
<proteinExistence type="predicted"/>
<feature type="binding site" evidence="9">
    <location>
        <position position="77"/>
    </location>
    <ligand>
        <name>Zn(2+)</name>
        <dbReference type="ChEBI" id="CHEBI:29105"/>
    </ligand>
</feature>
<dbReference type="PANTHER" id="PTHR24404">
    <property type="entry name" value="ZINC FINGER PROTEIN"/>
    <property type="match status" value="1"/>
</dbReference>
<dbReference type="InterPro" id="IPR036236">
    <property type="entry name" value="Znf_C2H2_sf"/>
</dbReference>
<evidence type="ECO:0000259" key="11">
    <source>
        <dbReference type="PROSITE" id="PS51915"/>
    </source>
</evidence>
<comment type="subcellular location">
    <subcellularLocation>
        <location evidence="1">Nucleus</location>
    </subcellularLocation>
</comment>
<organism evidence="12 13">
    <name type="scientific">Neodiprion lecontei</name>
    <name type="common">Redheaded pine sawfly</name>
    <dbReference type="NCBI Taxonomy" id="441921"/>
    <lineage>
        <taxon>Eukaryota</taxon>
        <taxon>Metazoa</taxon>
        <taxon>Ecdysozoa</taxon>
        <taxon>Arthropoda</taxon>
        <taxon>Hexapoda</taxon>
        <taxon>Insecta</taxon>
        <taxon>Pterygota</taxon>
        <taxon>Neoptera</taxon>
        <taxon>Endopterygota</taxon>
        <taxon>Hymenoptera</taxon>
        <taxon>Tenthredinoidea</taxon>
        <taxon>Diprionidae</taxon>
        <taxon>Diprioninae</taxon>
        <taxon>Neodiprion</taxon>
    </lineage>
</organism>
<dbReference type="Gene3D" id="3.40.1800.20">
    <property type="match status" value="1"/>
</dbReference>
<evidence type="ECO:0000313" key="14">
    <source>
        <dbReference type="RefSeq" id="XP_046591739.1"/>
    </source>
</evidence>
<dbReference type="Pfam" id="PF00096">
    <property type="entry name" value="zf-C2H2"/>
    <property type="match status" value="6"/>
</dbReference>
<dbReference type="PROSITE" id="PS50157">
    <property type="entry name" value="ZINC_FINGER_C2H2_2"/>
    <property type="match status" value="7"/>
</dbReference>
<feature type="binding site" evidence="9">
    <location>
        <position position="120"/>
    </location>
    <ligand>
        <name>Zn(2+)</name>
        <dbReference type="ChEBI" id="CHEBI:29105"/>
    </ligand>
</feature>
<protein>
    <submittedName>
        <fullName evidence="13 14">Zinc finger protein with KRAB and SCAN domains 8-like isoform X1</fullName>
    </submittedName>
</protein>
<dbReference type="PROSITE" id="PS00028">
    <property type="entry name" value="ZINC_FINGER_C2H2_1"/>
    <property type="match status" value="7"/>
</dbReference>
<evidence type="ECO:0000256" key="8">
    <source>
        <dbReference type="PROSITE-ProRule" id="PRU00042"/>
    </source>
</evidence>
<evidence type="ECO:0000256" key="1">
    <source>
        <dbReference type="ARBA" id="ARBA00004123"/>
    </source>
</evidence>
<dbReference type="GeneID" id="107228051"/>
<evidence type="ECO:0000256" key="6">
    <source>
        <dbReference type="ARBA" id="ARBA00023125"/>
    </source>
</evidence>
<dbReference type="SMART" id="SM00868">
    <property type="entry name" value="zf-AD"/>
    <property type="match status" value="1"/>
</dbReference>
<keyword evidence="3" id="KW-0677">Repeat</keyword>
<evidence type="ECO:0000259" key="10">
    <source>
        <dbReference type="PROSITE" id="PS50157"/>
    </source>
</evidence>